<comment type="similarity">
    <text evidence="4">Belongs to the alkaline phosphatase family.</text>
</comment>
<dbReference type="PANTHER" id="PTHR11596">
    <property type="entry name" value="ALKALINE PHOSPHATASE"/>
    <property type="match status" value="1"/>
</dbReference>
<accession>A0A7X1AVB6</accession>
<dbReference type="Pfam" id="PF00245">
    <property type="entry name" value="Alk_phosphatase"/>
    <property type="match status" value="1"/>
</dbReference>
<evidence type="ECO:0000256" key="2">
    <source>
        <dbReference type="PIRSR" id="PIRSR601952-1"/>
    </source>
</evidence>
<feature type="binding site" evidence="3">
    <location>
        <position position="273"/>
    </location>
    <ligand>
        <name>Mg(2+)</name>
        <dbReference type="ChEBI" id="CHEBI:18420"/>
    </ligand>
</feature>
<organism evidence="5 6">
    <name type="scientific">Puniceicoccus vermicola</name>
    <dbReference type="NCBI Taxonomy" id="388746"/>
    <lineage>
        <taxon>Bacteria</taxon>
        <taxon>Pseudomonadati</taxon>
        <taxon>Verrucomicrobiota</taxon>
        <taxon>Opitutia</taxon>
        <taxon>Puniceicoccales</taxon>
        <taxon>Puniceicoccaceae</taxon>
        <taxon>Puniceicoccus</taxon>
    </lineage>
</organism>
<comment type="cofactor">
    <cofactor evidence="3">
        <name>Zn(2+)</name>
        <dbReference type="ChEBI" id="CHEBI:29105"/>
    </cofactor>
    <text evidence="3">Binds 2 Zn(2+) ions.</text>
</comment>
<keyword evidence="3" id="KW-0460">Magnesium</keyword>
<dbReference type="SMART" id="SM00098">
    <property type="entry name" value="alkPPc"/>
    <property type="match status" value="1"/>
</dbReference>
<keyword evidence="1" id="KW-0597">Phosphoprotein</keyword>
<keyword evidence="6" id="KW-1185">Reference proteome</keyword>
<comment type="cofactor">
    <cofactor evidence="3">
        <name>Mg(2+)</name>
        <dbReference type="ChEBI" id="CHEBI:18420"/>
    </cofactor>
    <text evidence="3">Binds 1 Mg(2+) ion.</text>
</comment>
<dbReference type="InterPro" id="IPR001952">
    <property type="entry name" value="Alkaline_phosphatase"/>
</dbReference>
<dbReference type="Proteomes" id="UP000525652">
    <property type="component" value="Unassembled WGS sequence"/>
</dbReference>
<evidence type="ECO:0000313" key="5">
    <source>
        <dbReference type="EMBL" id="MBC2600399.1"/>
    </source>
</evidence>
<feature type="binding site" evidence="3">
    <location>
        <position position="322"/>
    </location>
    <ligand>
        <name>Zn(2+)</name>
        <dbReference type="ChEBI" id="CHEBI:29105"/>
        <label>2</label>
    </ligand>
</feature>
<feature type="binding site" evidence="3">
    <location>
        <position position="278"/>
    </location>
    <ligand>
        <name>Zn(2+)</name>
        <dbReference type="ChEBI" id="CHEBI:29105"/>
        <label>2</label>
    </ligand>
</feature>
<dbReference type="SUPFAM" id="SSF53649">
    <property type="entry name" value="Alkaline phosphatase-like"/>
    <property type="match status" value="1"/>
</dbReference>
<reference evidence="5 6" key="1">
    <citation type="submission" date="2020-07" db="EMBL/GenBank/DDBJ databases">
        <authorList>
            <person name="Feng X."/>
        </authorList>
    </citation>
    <scope>NUCLEOTIDE SEQUENCE [LARGE SCALE GENOMIC DNA]</scope>
    <source>
        <strain evidence="5 6">JCM14086</strain>
    </source>
</reference>
<evidence type="ECO:0000256" key="4">
    <source>
        <dbReference type="RuleBase" id="RU003946"/>
    </source>
</evidence>
<dbReference type="GO" id="GO:0046872">
    <property type="term" value="F:metal ion binding"/>
    <property type="evidence" value="ECO:0007669"/>
    <property type="project" value="UniProtKB-KW"/>
</dbReference>
<dbReference type="AlphaFoldDB" id="A0A7X1AVB6"/>
<protein>
    <submittedName>
        <fullName evidence="5">Alkaline phosphatase</fullName>
    </submittedName>
</protein>
<dbReference type="PRINTS" id="PR00113">
    <property type="entry name" value="ALKPHPHTASE"/>
</dbReference>
<gene>
    <name evidence="5" type="ORF">H5P30_01245</name>
</gene>
<sequence length="428" mass="46189">MISRILVTILATTSSLLGGSAIFIHPDGTGLGHWNAARLLLVGPDGMTNWDQLDVLAAYRPHQKNWLSTTSHAGATAHAYGIKVHYDSFGMDRDQPILSAAGTPLSILQEAQSRGFRTGTVNSGHIAEPGTAVFTASSDSRKKVLEISEAVMKSGLDVLFCGGEQYLIPEDEVGHFGRNGMRTDGRNLLEEAREEGYTVIFTREELLNLPADTEKVIGIFAFGHTFNDDTEENIQQKGIPLYAEDAPTLAEMTEVALRILSSDPDTDFFTMIEEEGTDNFSNKNNAGGMLEATMRADAAIGVALEFLEENPDRKTLLLVGADSDAGHPTVIAPRGTPLDESLPERDPNGAPIDGINGSGGEPFISQPDAYGNRHPFGIAWPTTYDMPGSVVAKASGYGSDRMGSTLDNTEPYQLIRSVLFEEVEEPTE</sequence>
<name>A0A7X1AVB6_9BACT</name>
<proteinExistence type="inferred from homology"/>
<keyword evidence="3" id="KW-0862">Zinc</keyword>
<dbReference type="EMBL" id="JACHVA010000017">
    <property type="protein sequence ID" value="MBC2600399.1"/>
    <property type="molecule type" value="Genomic_DNA"/>
</dbReference>
<dbReference type="GO" id="GO:0004035">
    <property type="term" value="F:alkaline phosphatase activity"/>
    <property type="evidence" value="ECO:0007669"/>
    <property type="project" value="TreeGrafter"/>
</dbReference>
<evidence type="ECO:0000256" key="3">
    <source>
        <dbReference type="PIRSR" id="PIRSR601952-2"/>
    </source>
</evidence>
<dbReference type="PANTHER" id="PTHR11596:SF5">
    <property type="entry name" value="ALKALINE PHOSPHATASE"/>
    <property type="match status" value="1"/>
</dbReference>
<evidence type="ECO:0000256" key="1">
    <source>
        <dbReference type="ARBA" id="ARBA00022553"/>
    </source>
</evidence>
<dbReference type="RefSeq" id="WP_185691148.1">
    <property type="nucleotide sequence ID" value="NZ_JACHVA010000017.1"/>
</dbReference>
<comment type="caution">
    <text evidence="5">The sequence shown here is derived from an EMBL/GenBank/DDBJ whole genome shotgun (WGS) entry which is preliminary data.</text>
</comment>
<keyword evidence="3" id="KW-0479">Metal-binding</keyword>
<dbReference type="Gene3D" id="3.40.720.10">
    <property type="entry name" value="Alkaline Phosphatase, subunit A"/>
    <property type="match status" value="1"/>
</dbReference>
<evidence type="ECO:0000313" key="6">
    <source>
        <dbReference type="Proteomes" id="UP000525652"/>
    </source>
</evidence>
<dbReference type="InterPro" id="IPR017850">
    <property type="entry name" value="Alkaline_phosphatase_core_sf"/>
</dbReference>
<feature type="active site" description="Phosphoserine intermediate" evidence="2">
    <location>
        <position position="71"/>
    </location>
</feature>